<gene>
    <name evidence="1" type="ORF">QFC24_004021</name>
</gene>
<dbReference type="Proteomes" id="UP001234202">
    <property type="component" value="Unassembled WGS sequence"/>
</dbReference>
<organism evidence="1 2">
    <name type="scientific">Naganishia onofrii</name>
    <dbReference type="NCBI Taxonomy" id="1851511"/>
    <lineage>
        <taxon>Eukaryota</taxon>
        <taxon>Fungi</taxon>
        <taxon>Dikarya</taxon>
        <taxon>Basidiomycota</taxon>
        <taxon>Agaricomycotina</taxon>
        <taxon>Tremellomycetes</taxon>
        <taxon>Filobasidiales</taxon>
        <taxon>Filobasidiaceae</taxon>
        <taxon>Naganishia</taxon>
    </lineage>
</organism>
<sequence>MLPKRKSVKRKASSSSTPVATSTAPPSAAPPAKRQKQVSQFTATPRVSTRTRSGSARSSSLAQISVVASVQDTVTETGGEGEDTAATAPQSSTVEHPQAHNAASSAAGRSQPRAEQSQVSALPEVSSVPEISEVPPSSANSVAENTQTRSPDLQSGQTSQLSTLDQHSDTIKAFQAIPTAENVQTTPLTQLPLHVQHTTTAENGTSASSTPSKRTPSRRPPVFADAMKREQSAGTSQIETPKGMIQFGGNDTVQREVPHAAPLTTQQQIQIDQQKAQLRDMMLKRMQQDRAHLRAQQAVATASSPKAASLTPISAGKTNVLGRTISSSPFNLHNKAVSKTSLPATMTSTTPLVQLPNTADAVGKREREARKEVLLGRLQEIEKEIKVLAEQEEQASKQVLFNRFAVYRISLTGRHFVGRRSTSIGNGTSPNLAQCHTNPAAQTHSKQGPKGDTVTPKTLEVEDPLKAAGWTSSLPMDQTQSSAMARAEAFKQLLEQHRMEISLGLRKDSPYFPARQGVATKIEGASSKSPVSSPAVPAASPFTTSPLFKTSQVGALSPYHQILPSSYPSGYHPDIPGPSSAAITQSKTSPVVPKASTGPLSPHRHQLANDQATSAILAELDRLTSFVAPPAAGSSDAVILGCMAQHRSSTAALENNHAPATPATLAPPYTSSSVPTRDQVTGSQNPIARQEPPHNPSTSSAIPGPSAHKTSPYSPATKLLNVKPETLAISHLSTEPLDKGKGKAKRAKKSAEPAEKRLAKKRNKCPVAVAERAERVKAQRIFMVHRERDLANLKERCSVLGSTGNVYTVEFGQVPSCTCPDYFKGNHCKHIIFIALKVMRISETSDLWYQKAYLRSELEEIFANAPVNQFNSAQASASVQKAYREHMGLEPASAEENKKDAVWDDLRDDEGKRKPVEGDECPICADEMIDGGQGANELVYDLGTGGCGKALHKQCFQMWAVQESKQGKKATCVYCRHAWADTGIGGKGKGKSMDMAEGYMNMAELAGISKRRDTSTYYHGPMKGKKRWESRYGEDEDW</sequence>
<dbReference type="EMBL" id="JASBWV010000013">
    <property type="protein sequence ID" value="KAJ9122983.1"/>
    <property type="molecule type" value="Genomic_DNA"/>
</dbReference>
<name>A0ACC2XGM5_9TREE</name>
<keyword evidence="2" id="KW-1185">Reference proteome</keyword>
<reference evidence="1" key="1">
    <citation type="submission" date="2023-04" db="EMBL/GenBank/DDBJ databases">
        <title>Draft Genome sequencing of Naganishia species isolated from polar environments using Oxford Nanopore Technology.</title>
        <authorList>
            <person name="Leo P."/>
            <person name="Venkateswaran K."/>
        </authorList>
    </citation>
    <scope>NUCLEOTIDE SEQUENCE</scope>
    <source>
        <strain evidence="1">DBVPG 5303</strain>
    </source>
</reference>
<evidence type="ECO:0000313" key="2">
    <source>
        <dbReference type="Proteomes" id="UP001234202"/>
    </source>
</evidence>
<comment type="caution">
    <text evidence="1">The sequence shown here is derived from an EMBL/GenBank/DDBJ whole genome shotgun (WGS) entry which is preliminary data.</text>
</comment>
<protein>
    <submittedName>
        <fullName evidence="1">Uncharacterized protein</fullName>
    </submittedName>
</protein>
<accession>A0ACC2XGM5</accession>
<evidence type="ECO:0000313" key="1">
    <source>
        <dbReference type="EMBL" id="KAJ9122983.1"/>
    </source>
</evidence>
<proteinExistence type="predicted"/>